<accession>A0A8T0MTS5</accession>
<name>A0A8T0MTS5_PANVG</name>
<dbReference type="InterPro" id="IPR004330">
    <property type="entry name" value="FAR1_DNA_bnd_dom"/>
</dbReference>
<keyword evidence="3" id="KW-1185">Reference proteome</keyword>
<dbReference type="AlphaFoldDB" id="A0A8T0MTS5"/>
<comment type="caution">
    <text evidence="2">The sequence shown here is derived from an EMBL/GenBank/DDBJ whole genome shotgun (WGS) entry which is preliminary data.</text>
</comment>
<gene>
    <name evidence="2" type="ORF">PVAP13_9NG587142</name>
</gene>
<dbReference type="PANTHER" id="PTHR46328">
    <property type="entry name" value="FAR-RED IMPAIRED RESPONSIVE (FAR1) FAMILY PROTEIN-RELATED"/>
    <property type="match status" value="1"/>
</dbReference>
<feature type="domain" description="FAR1" evidence="1">
    <location>
        <begin position="24"/>
        <end position="102"/>
    </location>
</feature>
<evidence type="ECO:0000259" key="1">
    <source>
        <dbReference type="Pfam" id="PF03101"/>
    </source>
</evidence>
<proteinExistence type="predicted"/>
<dbReference type="Pfam" id="PF03101">
    <property type="entry name" value="FAR1"/>
    <property type="match status" value="1"/>
</dbReference>
<evidence type="ECO:0000313" key="3">
    <source>
        <dbReference type="Proteomes" id="UP000823388"/>
    </source>
</evidence>
<dbReference type="PANTHER" id="PTHR46328:SF34">
    <property type="entry name" value="PROTEIN FAR1-RELATED SEQUENCE 5-LIKE"/>
    <property type="match status" value="1"/>
</dbReference>
<dbReference type="EMBL" id="CM029054">
    <property type="protein sequence ID" value="KAG2540871.1"/>
    <property type="molecule type" value="Genomic_DNA"/>
</dbReference>
<evidence type="ECO:0000313" key="2">
    <source>
        <dbReference type="EMBL" id="KAG2540871.1"/>
    </source>
</evidence>
<protein>
    <recommendedName>
        <fullName evidence="1">FAR1 domain-containing protein</fullName>
    </recommendedName>
</protein>
<dbReference type="Proteomes" id="UP000823388">
    <property type="component" value="Chromosome 9N"/>
</dbReference>
<reference evidence="2" key="1">
    <citation type="submission" date="2020-05" db="EMBL/GenBank/DDBJ databases">
        <title>WGS assembly of Panicum virgatum.</title>
        <authorList>
            <person name="Lovell J.T."/>
            <person name="Jenkins J."/>
            <person name="Shu S."/>
            <person name="Juenger T.E."/>
            <person name="Schmutz J."/>
        </authorList>
    </citation>
    <scope>NUCLEOTIDE SEQUENCE</scope>
    <source>
        <strain evidence="2">AP13</strain>
    </source>
</reference>
<organism evidence="2 3">
    <name type="scientific">Panicum virgatum</name>
    <name type="common">Blackwell switchgrass</name>
    <dbReference type="NCBI Taxonomy" id="38727"/>
    <lineage>
        <taxon>Eukaryota</taxon>
        <taxon>Viridiplantae</taxon>
        <taxon>Streptophyta</taxon>
        <taxon>Embryophyta</taxon>
        <taxon>Tracheophyta</taxon>
        <taxon>Spermatophyta</taxon>
        <taxon>Magnoliopsida</taxon>
        <taxon>Liliopsida</taxon>
        <taxon>Poales</taxon>
        <taxon>Poaceae</taxon>
        <taxon>PACMAD clade</taxon>
        <taxon>Panicoideae</taxon>
        <taxon>Panicodae</taxon>
        <taxon>Paniceae</taxon>
        <taxon>Panicinae</taxon>
        <taxon>Panicum</taxon>
        <taxon>Panicum sect. Hiantes</taxon>
    </lineage>
</organism>
<sequence length="115" mass="13538">MAEVDKKMRELGLRFRNPDEGWLFWVAYGGRTGFDVRKRYTNISKIDGKVTSCRYVCSNEGHRRKKKTEQVTKCFRAEIRTDCKARIVISLDRETGNYELKQSCEDDILCDEDLF</sequence>